<organism evidence="2 3">
    <name type="scientific">Nonomuraea spiralis</name>
    <dbReference type="NCBI Taxonomy" id="46182"/>
    <lineage>
        <taxon>Bacteria</taxon>
        <taxon>Bacillati</taxon>
        <taxon>Actinomycetota</taxon>
        <taxon>Actinomycetes</taxon>
        <taxon>Streptosporangiales</taxon>
        <taxon>Streptosporangiaceae</taxon>
        <taxon>Nonomuraea</taxon>
    </lineage>
</organism>
<accession>A0ABV5IPR1</accession>
<protein>
    <recommendedName>
        <fullName evidence="4">Lipoprotein</fullName>
    </recommendedName>
</protein>
<dbReference type="Proteomes" id="UP001589647">
    <property type="component" value="Unassembled WGS sequence"/>
</dbReference>
<keyword evidence="1" id="KW-0732">Signal</keyword>
<feature type="signal peptide" evidence="1">
    <location>
        <begin position="1"/>
        <end position="19"/>
    </location>
</feature>
<dbReference type="EMBL" id="JBHMEI010000037">
    <property type="protein sequence ID" value="MFB9206491.1"/>
    <property type="molecule type" value="Genomic_DNA"/>
</dbReference>
<evidence type="ECO:0000256" key="1">
    <source>
        <dbReference type="SAM" id="SignalP"/>
    </source>
</evidence>
<evidence type="ECO:0000313" key="3">
    <source>
        <dbReference type="Proteomes" id="UP001589647"/>
    </source>
</evidence>
<proteinExistence type="predicted"/>
<dbReference type="RefSeq" id="WP_189651139.1">
    <property type="nucleotide sequence ID" value="NZ_BMRC01000017.1"/>
</dbReference>
<dbReference type="PROSITE" id="PS51257">
    <property type="entry name" value="PROKAR_LIPOPROTEIN"/>
    <property type="match status" value="1"/>
</dbReference>
<comment type="caution">
    <text evidence="2">The sequence shown here is derived from an EMBL/GenBank/DDBJ whole genome shotgun (WGS) entry which is preliminary data.</text>
</comment>
<gene>
    <name evidence="2" type="ORF">ACFFV7_35205</name>
</gene>
<reference evidence="2 3" key="1">
    <citation type="submission" date="2024-09" db="EMBL/GenBank/DDBJ databases">
        <authorList>
            <person name="Sun Q."/>
            <person name="Mori K."/>
        </authorList>
    </citation>
    <scope>NUCLEOTIDE SEQUENCE [LARGE SCALE GENOMIC DNA]</scope>
    <source>
        <strain evidence="2 3">CCM 3426</strain>
    </source>
</reference>
<name>A0ABV5IPR1_9ACTN</name>
<feature type="chain" id="PRO_5045061075" description="Lipoprotein" evidence="1">
    <location>
        <begin position="20"/>
        <end position="256"/>
    </location>
</feature>
<keyword evidence="3" id="KW-1185">Reference proteome</keyword>
<evidence type="ECO:0008006" key="4">
    <source>
        <dbReference type="Google" id="ProtNLM"/>
    </source>
</evidence>
<evidence type="ECO:0000313" key="2">
    <source>
        <dbReference type="EMBL" id="MFB9206491.1"/>
    </source>
</evidence>
<sequence length="256" mass="27169">MTRLLASVPVLLVAGCGTAGGVPVPREDRTSAPAAAPRVDPATAEQAFSLLRQLDGARKRRDCAAVRDLTTWAERTLGGRACEATGNGRPARPADPDYLLPDEGDWFAALAREPSPAYYLFFLEDGRWRLGAGPVPVPGEPVRKAGDAPSSLVRQARLVPQRHLTYLTDPAGVAGVRFPPGDPLRALLKDVTGRGADVELYGTRTLAVPVDAGSVLVFDALRLTYKGGRTDLVETATLVGAGNKLRTLGLRRARAS</sequence>